<accession>A0ABP8APF2</accession>
<dbReference type="Proteomes" id="UP001501251">
    <property type="component" value="Unassembled WGS sequence"/>
</dbReference>
<proteinExistence type="predicted"/>
<evidence type="ECO:0000313" key="1">
    <source>
        <dbReference type="EMBL" id="GAA4187111.1"/>
    </source>
</evidence>
<gene>
    <name evidence="1" type="ORF">GCM10022252_20110</name>
</gene>
<reference evidence="2" key="1">
    <citation type="journal article" date="2019" name="Int. J. Syst. Evol. Microbiol.">
        <title>The Global Catalogue of Microorganisms (GCM) 10K type strain sequencing project: providing services to taxonomists for standard genome sequencing and annotation.</title>
        <authorList>
            <consortium name="The Broad Institute Genomics Platform"/>
            <consortium name="The Broad Institute Genome Sequencing Center for Infectious Disease"/>
            <person name="Wu L."/>
            <person name="Ma J."/>
        </authorList>
    </citation>
    <scope>NUCLEOTIDE SEQUENCE [LARGE SCALE GENOMIC DNA]</scope>
    <source>
        <strain evidence="2">JCM 17388</strain>
    </source>
</reference>
<evidence type="ECO:0000313" key="2">
    <source>
        <dbReference type="Proteomes" id="UP001501251"/>
    </source>
</evidence>
<comment type="caution">
    <text evidence="1">The sequence shown here is derived from an EMBL/GenBank/DDBJ whole genome shotgun (WGS) entry which is preliminary data.</text>
</comment>
<name>A0ABP8APF2_9ACTN</name>
<sequence>MNLQMRARYAALRRHKRRQQSGLWCEPGCAFHNAVKLTAERVWDKSTGVWTWMYCNNVDQIVKEGLWD</sequence>
<protein>
    <submittedName>
        <fullName evidence="1">Uncharacterized protein</fullName>
    </submittedName>
</protein>
<keyword evidence="2" id="KW-1185">Reference proteome</keyword>
<dbReference type="RefSeq" id="WP_344917403.1">
    <property type="nucleotide sequence ID" value="NZ_BAABAQ010000003.1"/>
</dbReference>
<dbReference type="EMBL" id="BAABAQ010000003">
    <property type="protein sequence ID" value="GAA4187111.1"/>
    <property type="molecule type" value="Genomic_DNA"/>
</dbReference>
<organism evidence="1 2">
    <name type="scientific">Streptosporangium oxazolinicum</name>
    <dbReference type="NCBI Taxonomy" id="909287"/>
    <lineage>
        <taxon>Bacteria</taxon>
        <taxon>Bacillati</taxon>
        <taxon>Actinomycetota</taxon>
        <taxon>Actinomycetes</taxon>
        <taxon>Streptosporangiales</taxon>
        <taxon>Streptosporangiaceae</taxon>
        <taxon>Streptosporangium</taxon>
    </lineage>
</organism>